<evidence type="ECO:0000313" key="2">
    <source>
        <dbReference type="EMBL" id="NVP32714.1"/>
    </source>
</evidence>
<dbReference type="Proteomes" id="UP000531581">
    <property type="component" value="Unassembled WGS sequence"/>
</dbReference>
<reference evidence="3 4" key="1">
    <citation type="submission" date="2020-05" db="EMBL/GenBank/DDBJ databases">
        <title>Draft Genome Sequences of Sphingomonas sp. Isolated from the International Space Station.</title>
        <authorList>
            <person name="Bijlani S."/>
            <person name="Singh N.K."/>
            <person name="Mason C.E."/>
            <person name="Wang C.C."/>
            <person name="Venkateswaran K."/>
        </authorList>
    </citation>
    <scope>NUCLEOTIDE SEQUENCE [LARGE SCALE GENOMIC DNA]</scope>
    <source>
        <strain evidence="1 4">IIF7SW-B5</strain>
        <strain evidence="2">ISS-IIF7SWP</strain>
    </source>
</reference>
<keyword evidence="4" id="KW-1185">Reference proteome</keyword>
<dbReference type="SUPFAM" id="SSF143081">
    <property type="entry name" value="BB1717-like"/>
    <property type="match status" value="1"/>
</dbReference>
<gene>
    <name evidence="1" type="ORF">HKX05_01285</name>
    <name evidence="2" type="ORF">HLV41_16875</name>
</gene>
<evidence type="ECO:0008006" key="5">
    <source>
        <dbReference type="Google" id="ProtNLM"/>
    </source>
</evidence>
<evidence type="ECO:0000313" key="4">
    <source>
        <dbReference type="Proteomes" id="UP000557656"/>
    </source>
</evidence>
<protein>
    <recommendedName>
        <fullName evidence="5">DUF159 family protein</fullName>
    </recommendedName>
</protein>
<sequence length="237" mass="25941">MSIYPLHPSPKPHGRDRAMLDRTAEALGRTFGLDGAAQGSWGNWSHLGELWPGQPAFVLRRTPASGGLSLDTQRWDISGGAGCWPTTWILSMSLPWWRRLATRPAQRCLIPVTACAAPLPPRDGRDGRSGWFTMIEESVFTIAGLWRDTGDARCFAMLACPTDGPFPVMPVVIATGDRATWLDADWDVAAPLMTAVGPERIRIGLSEDDAPFYAEEDVNRYSDRPPAGMATRSVTGY</sequence>
<dbReference type="RefSeq" id="WP_156477883.1">
    <property type="nucleotide sequence ID" value="NZ_JABEOV010000005.1"/>
</dbReference>
<evidence type="ECO:0000313" key="3">
    <source>
        <dbReference type="Proteomes" id="UP000531581"/>
    </source>
</evidence>
<dbReference type="EMBL" id="JABYQV010000018">
    <property type="protein sequence ID" value="NVP32714.1"/>
    <property type="molecule type" value="Genomic_DNA"/>
</dbReference>
<proteinExistence type="predicted"/>
<evidence type="ECO:0000313" key="1">
    <source>
        <dbReference type="EMBL" id="NNG51983.1"/>
    </source>
</evidence>
<comment type="caution">
    <text evidence="2">The sequence shown here is derived from an EMBL/GenBank/DDBJ whole genome shotgun (WGS) entry which is preliminary data.</text>
</comment>
<accession>A0A7Y7US85</accession>
<dbReference type="InterPro" id="IPR036590">
    <property type="entry name" value="SRAP-like"/>
</dbReference>
<name>A0A7Y7US85_9SPHN</name>
<dbReference type="EMBL" id="JABEOV010000005">
    <property type="protein sequence ID" value="NNG51983.1"/>
    <property type="molecule type" value="Genomic_DNA"/>
</dbReference>
<dbReference type="GeneID" id="78487710"/>
<dbReference type="Gene3D" id="3.90.1680.10">
    <property type="entry name" value="SOS response associated peptidase-like"/>
    <property type="match status" value="1"/>
</dbReference>
<dbReference type="Proteomes" id="UP000557656">
    <property type="component" value="Unassembled WGS sequence"/>
</dbReference>
<organism evidence="2 3">
    <name type="scientific">Sphingomonas sanguinis</name>
    <dbReference type="NCBI Taxonomy" id="33051"/>
    <lineage>
        <taxon>Bacteria</taxon>
        <taxon>Pseudomonadati</taxon>
        <taxon>Pseudomonadota</taxon>
        <taxon>Alphaproteobacteria</taxon>
        <taxon>Sphingomonadales</taxon>
        <taxon>Sphingomonadaceae</taxon>
        <taxon>Sphingomonas</taxon>
    </lineage>
</organism>
<dbReference type="AlphaFoldDB" id="A0A7Y7US85"/>